<comment type="caution">
    <text evidence="1">The sequence shown here is derived from an EMBL/GenBank/DDBJ whole genome shotgun (WGS) entry which is preliminary data.</text>
</comment>
<reference evidence="1 2" key="1">
    <citation type="submission" date="2022-05" db="EMBL/GenBank/DDBJ databases">
        <authorList>
            <consortium name="Genoscope - CEA"/>
            <person name="William W."/>
        </authorList>
    </citation>
    <scope>NUCLEOTIDE SEQUENCE [LARGE SCALE GENOMIC DNA]</scope>
</reference>
<keyword evidence="2" id="KW-1185">Reference proteome</keyword>
<protein>
    <submittedName>
        <fullName evidence="1">Uncharacterized protein</fullName>
    </submittedName>
</protein>
<dbReference type="Proteomes" id="UP001159427">
    <property type="component" value="Unassembled WGS sequence"/>
</dbReference>
<dbReference type="EMBL" id="CALNXI010002073">
    <property type="protein sequence ID" value="CAH3182551.1"/>
    <property type="molecule type" value="Genomic_DNA"/>
</dbReference>
<evidence type="ECO:0000313" key="1">
    <source>
        <dbReference type="EMBL" id="CAH3182551.1"/>
    </source>
</evidence>
<organism evidence="1 2">
    <name type="scientific">Porites evermanni</name>
    <dbReference type="NCBI Taxonomy" id="104178"/>
    <lineage>
        <taxon>Eukaryota</taxon>
        <taxon>Metazoa</taxon>
        <taxon>Cnidaria</taxon>
        <taxon>Anthozoa</taxon>
        <taxon>Hexacorallia</taxon>
        <taxon>Scleractinia</taxon>
        <taxon>Fungiina</taxon>
        <taxon>Poritidae</taxon>
        <taxon>Porites</taxon>
    </lineage>
</organism>
<gene>
    <name evidence="1" type="ORF">PEVE_00014273</name>
</gene>
<accession>A0ABN8RSU8</accession>
<sequence length="120" mass="12980">MMKIPACACPSLSMGGTYNALASMAGGRIFPTDIPTTTTKLNTITSDFQLVQKSRDVSKLLDFSAEVSLKIGTNLINADWAGQFIKETKNEEEMISVMAVMKCTKGHEGLQPSVIEHVPT</sequence>
<proteinExistence type="predicted"/>
<name>A0ABN8RSU8_9CNID</name>
<evidence type="ECO:0000313" key="2">
    <source>
        <dbReference type="Proteomes" id="UP001159427"/>
    </source>
</evidence>